<reference evidence="2" key="1">
    <citation type="submission" date="2016-11" db="EMBL/GenBank/DDBJ databases">
        <title>Dehalogenimonas formicexedens sp. nov., a chlorinated alkane respiring bacterium isolated from contaminated groundwater.</title>
        <authorList>
            <person name="Key T.A."/>
            <person name="Bowman K.S."/>
            <person name="Lee I."/>
            <person name="Chun J."/>
            <person name="Albuquerque L."/>
            <person name="da Costa M.S."/>
            <person name="Rainey F.A."/>
            <person name="Moe W.M."/>
        </authorList>
    </citation>
    <scope>NUCLEOTIDE SEQUENCE [LARGE SCALE GENOMIC DNA]</scope>
    <source>
        <strain evidence="2">NSZ-14</strain>
    </source>
</reference>
<dbReference type="KEGG" id="dfo:Dform_00817"/>
<keyword evidence="2" id="KW-1185">Reference proteome</keyword>
<evidence type="ECO:0000313" key="2">
    <source>
        <dbReference type="Proteomes" id="UP000185934"/>
    </source>
</evidence>
<protein>
    <submittedName>
        <fullName evidence="1">Uncharacterized protein</fullName>
    </submittedName>
</protein>
<dbReference type="RefSeq" id="WP_076003896.1">
    <property type="nucleotide sequence ID" value="NZ_CP018258.1"/>
</dbReference>
<organism evidence="1 2">
    <name type="scientific">Dehalogenimonas formicexedens</name>
    <dbReference type="NCBI Taxonomy" id="1839801"/>
    <lineage>
        <taxon>Bacteria</taxon>
        <taxon>Bacillati</taxon>
        <taxon>Chloroflexota</taxon>
        <taxon>Dehalococcoidia</taxon>
        <taxon>Dehalococcoidales</taxon>
        <taxon>Dehalococcoidaceae</taxon>
        <taxon>Dehalogenimonas</taxon>
    </lineage>
</organism>
<dbReference type="AlphaFoldDB" id="A0A1P8F6W3"/>
<accession>A0A1P8F6W3</accession>
<dbReference type="Proteomes" id="UP000185934">
    <property type="component" value="Chromosome"/>
</dbReference>
<sequence>MRHQSVSKSIIPPEFKEVKVRLVPDLAAAALKRGQHKTYATWSVFRAISSDGFVDYKSAVRTLLILGLSRAGAYARLAQHHGFWSVILKNGKRRLLILGLLRVAKLLEAKVTSTRFIEVPLADFTIKCQKGVLLASVIPTNRCQLISRATIEQKTGVSRRTQIRLFQKVGVTSVSHLLVDDTGFQIRRQVTPEFCKSQPFYTARLPNSFRTPSQFGVKHMHRRLVRELRRGGGAENGRGTQPPRRHFFNNLKGLCKARAKGATGFMCYKKSPGEFVLFDRERPDFGAY</sequence>
<proteinExistence type="predicted"/>
<name>A0A1P8F6W3_9CHLR</name>
<evidence type="ECO:0000313" key="1">
    <source>
        <dbReference type="EMBL" id="APV44165.1"/>
    </source>
</evidence>
<dbReference type="STRING" id="1839801.Dform_00817"/>
<dbReference type="EMBL" id="CP018258">
    <property type="protein sequence ID" value="APV44165.1"/>
    <property type="molecule type" value="Genomic_DNA"/>
</dbReference>
<gene>
    <name evidence="1" type="ORF">Dform_00817</name>
</gene>